<proteinExistence type="predicted"/>
<sequence>MKRRLGFEILGRLFLAHPISSIKGLLKYQLSKKIKPDSFSHPLIIGAYCQKPLDCPAKRFNHRCLFAENLIIYPACKKCELREMVKMAIMFKSPFYIMTTALDVLFDVFLKKRFSYFLTTICPYAKQLFLFPALVFDMKGYFFLLGKGSCKSYDEFLLADKGYKKTQTFLSPLAKKRFMKIYDKINFDINNPLIFKGNFYEPQFS</sequence>
<dbReference type="EMBL" id="DRBS01000352">
    <property type="protein sequence ID" value="HDD45075.1"/>
    <property type="molecule type" value="Genomic_DNA"/>
</dbReference>
<comment type="caution">
    <text evidence="1">The sequence shown here is derived from an EMBL/GenBank/DDBJ whole genome shotgun (WGS) entry which is preliminary data.</text>
</comment>
<reference evidence="1" key="1">
    <citation type="journal article" date="2020" name="mSystems">
        <title>Genome- and Community-Level Interaction Insights into Carbon Utilization and Element Cycling Functions of Hydrothermarchaeota in Hydrothermal Sediment.</title>
        <authorList>
            <person name="Zhou Z."/>
            <person name="Liu Y."/>
            <person name="Xu W."/>
            <person name="Pan J."/>
            <person name="Luo Z.H."/>
            <person name="Li M."/>
        </authorList>
    </citation>
    <scope>NUCLEOTIDE SEQUENCE [LARGE SCALE GENOMIC DNA]</scope>
    <source>
        <strain evidence="1">HyVt-233</strain>
    </source>
</reference>
<name>A0A7C0U419_DESA2</name>
<dbReference type="Proteomes" id="UP000886289">
    <property type="component" value="Unassembled WGS sequence"/>
</dbReference>
<gene>
    <name evidence="1" type="ORF">ENG63_09505</name>
</gene>
<evidence type="ECO:0000313" key="1">
    <source>
        <dbReference type="EMBL" id="HDD45075.1"/>
    </source>
</evidence>
<organism evidence="1">
    <name type="scientific">Desulfofervidus auxilii</name>
    <dbReference type="NCBI Taxonomy" id="1621989"/>
    <lineage>
        <taxon>Bacteria</taxon>
        <taxon>Pseudomonadati</taxon>
        <taxon>Thermodesulfobacteriota</taxon>
        <taxon>Candidatus Desulfofervidia</taxon>
        <taxon>Candidatus Desulfofervidales</taxon>
        <taxon>Candidatus Desulfofervidaceae</taxon>
        <taxon>Candidatus Desulfofervidus</taxon>
    </lineage>
</organism>
<accession>A0A7C0U419</accession>
<dbReference type="AlphaFoldDB" id="A0A7C0U419"/>
<protein>
    <recommendedName>
        <fullName evidence="2">DUF116 domain-containing protein</fullName>
    </recommendedName>
</protein>
<evidence type="ECO:0008006" key="2">
    <source>
        <dbReference type="Google" id="ProtNLM"/>
    </source>
</evidence>